<dbReference type="InterPro" id="IPR025510">
    <property type="entry name" value="DUF4397"/>
</dbReference>
<comment type="caution">
    <text evidence="3">The sequence shown here is derived from an EMBL/GenBank/DDBJ whole genome shotgun (WGS) entry which is preliminary data.</text>
</comment>
<feature type="chain" id="PRO_5046509911" description="DUF4397 domain-containing protein" evidence="1">
    <location>
        <begin position="25"/>
        <end position="222"/>
    </location>
</feature>
<dbReference type="EMBL" id="JAUSUG010000009">
    <property type="protein sequence ID" value="MDQ0255190.1"/>
    <property type="molecule type" value="Genomic_DNA"/>
</dbReference>
<protein>
    <recommendedName>
        <fullName evidence="2">DUF4397 domain-containing protein</fullName>
    </recommendedName>
</protein>
<feature type="signal peptide" evidence="1">
    <location>
        <begin position="1"/>
        <end position="24"/>
    </location>
</feature>
<dbReference type="Proteomes" id="UP001230005">
    <property type="component" value="Unassembled WGS sequence"/>
</dbReference>
<gene>
    <name evidence="3" type="ORF">J2S74_002572</name>
</gene>
<dbReference type="RefSeq" id="WP_307326134.1">
    <property type="nucleotide sequence ID" value="NZ_JAUSUG010000009.1"/>
</dbReference>
<accession>A0ABT9ZYJ9</accession>
<name>A0ABT9ZYJ9_9BACI</name>
<feature type="domain" description="DUF4397" evidence="2">
    <location>
        <begin position="30"/>
        <end position="145"/>
    </location>
</feature>
<organism evidence="3 4">
    <name type="scientific">Evansella vedderi</name>
    <dbReference type="NCBI Taxonomy" id="38282"/>
    <lineage>
        <taxon>Bacteria</taxon>
        <taxon>Bacillati</taxon>
        <taxon>Bacillota</taxon>
        <taxon>Bacilli</taxon>
        <taxon>Bacillales</taxon>
        <taxon>Bacillaceae</taxon>
        <taxon>Evansella</taxon>
    </lineage>
</organism>
<sequence>MKKIIITLGFILSLTLLFHSSAFADVQGTHIRLLHASPDAPNVDVYFKKENIFSEIPFKEISEYVNMPAGSYKIKVFPEGADPKKEKPIIKEKLKLKDNQFYTLAILGQQEEFELLTLTDTVQPNKDSSHIRFVHLSPDTSAVDIVTDEPVVQNLTYTQASDYVELQPSTQDIKINVARQETTIYEIPNLQLMEGANYSIFTLGLFNGEPGLDVVITKDLLK</sequence>
<evidence type="ECO:0000259" key="2">
    <source>
        <dbReference type="Pfam" id="PF14344"/>
    </source>
</evidence>
<dbReference type="Pfam" id="PF14344">
    <property type="entry name" value="DUF4397"/>
    <property type="match status" value="1"/>
</dbReference>
<keyword evidence="4" id="KW-1185">Reference proteome</keyword>
<evidence type="ECO:0000313" key="3">
    <source>
        <dbReference type="EMBL" id="MDQ0255190.1"/>
    </source>
</evidence>
<keyword evidence="1" id="KW-0732">Signal</keyword>
<evidence type="ECO:0000256" key="1">
    <source>
        <dbReference type="SAM" id="SignalP"/>
    </source>
</evidence>
<proteinExistence type="predicted"/>
<reference evidence="3 4" key="1">
    <citation type="submission" date="2023-07" db="EMBL/GenBank/DDBJ databases">
        <title>Genomic Encyclopedia of Type Strains, Phase IV (KMG-IV): sequencing the most valuable type-strain genomes for metagenomic binning, comparative biology and taxonomic classification.</title>
        <authorList>
            <person name="Goeker M."/>
        </authorList>
    </citation>
    <scope>NUCLEOTIDE SEQUENCE [LARGE SCALE GENOMIC DNA]</scope>
    <source>
        <strain evidence="3 4">DSM 9768</strain>
    </source>
</reference>
<evidence type="ECO:0000313" key="4">
    <source>
        <dbReference type="Proteomes" id="UP001230005"/>
    </source>
</evidence>